<protein>
    <submittedName>
        <fullName evidence="2">Uncharacterized protein</fullName>
    </submittedName>
</protein>
<feature type="compositionally biased region" description="Polar residues" evidence="1">
    <location>
        <begin position="72"/>
        <end position="84"/>
    </location>
</feature>
<feature type="compositionally biased region" description="Basic residues" evidence="1">
    <location>
        <begin position="13"/>
        <end position="27"/>
    </location>
</feature>
<evidence type="ECO:0000313" key="2">
    <source>
        <dbReference type="EMBL" id="KAG8182055.1"/>
    </source>
</evidence>
<dbReference type="EMBL" id="JAFNEN010000483">
    <property type="protein sequence ID" value="KAG8182055.1"/>
    <property type="molecule type" value="Genomic_DNA"/>
</dbReference>
<sequence>MFHEGGLDQTIHQRGRSKAVLHPHPRTKTTIQDSRTGFQQSAVGLLITERTDEPSEKGQRNLNHKEKRVRIFQNQTSRSQIRLV</sequence>
<keyword evidence="3" id="KW-1185">Reference proteome</keyword>
<name>A0AAV6UCF6_9ARAC</name>
<dbReference type="AlphaFoldDB" id="A0AAV6UCF6"/>
<gene>
    <name evidence="2" type="ORF">JTE90_013985</name>
</gene>
<feature type="region of interest" description="Disordered" evidence="1">
    <location>
        <begin position="47"/>
        <end position="84"/>
    </location>
</feature>
<accession>A0AAV6UCF6</accession>
<organism evidence="2 3">
    <name type="scientific">Oedothorax gibbosus</name>
    <dbReference type="NCBI Taxonomy" id="931172"/>
    <lineage>
        <taxon>Eukaryota</taxon>
        <taxon>Metazoa</taxon>
        <taxon>Ecdysozoa</taxon>
        <taxon>Arthropoda</taxon>
        <taxon>Chelicerata</taxon>
        <taxon>Arachnida</taxon>
        <taxon>Araneae</taxon>
        <taxon>Araneomorphae</taxon>
        <taxon>Entelegynae</taxon>
        <taxon>Araneoidea</taxon>
        <taxon>Linyphiidae</taxon>
        <taxon>Erigoninae</taxon>
        <taxon>Oedothorax</taxon>
    </lineage>
</organism>
<proteinExistence type="predicted"/>
<feature type="compositionally biased region" description="Basic and acidic residues" evidence="1">
    <location>
        <begin position="49"/>
        <end position="59"/>
    </location>
</feature>
<dbReference type="Proteomes" id="UP000827092">
    <property type="component" value="Unassembled WGS sequence"/>
</dbReference>
<feature type="region of interest" description="Disordered" evidence="1">
    <location>
        <begin position="1"/>
        <end position="34"/>
    </location>
</feature>
<comment type="caution">
    <text evidence="2">The sequence shown here is derived from an EMBL/GenBank/DDBJ whole genome shotgun (WGS) entry which is preliminary data.</text>
</comment>
<evidence type="ECO:0000313" key="3">
    <source>
        <dbReference type="Proteomes" id="UP000827092"/>
    </source>
</evidence>
<reference evidence="2 3" key="1">
    <citation type="journal article" date="2022" name="Nat. Ecol. Evol.">
        <title>A masculinizing supergene underlies an exaggerated male reproductive morph in a spider.</title>
        <authorList>
            <person name="Hendrickx F."/>
            <person name="De Corte Z."/>
            <person name="Sonet G."/>
            <person name="Van Belleghem S.M."/>
            <person name="Kostlbacher S."/>
            <person name="Vangestel C."/>
        </authorList>
    </citation>
    <scope>NUCLEOTIDE SEQUENCE [LARGE SCALE GENOMIC DNA]</scope>
    <source>
        <strain evidence="2">W744_W776</strain>
    </source>
</reference>
<evidence type="ECO:0000256" key="1">
    <source>
        <dbReference type="SAM" id="MobiDB-lite"/>
    </source>
</evidence>